<dbReference type="OrthoDB" id="4511384at2"/>
<dbReference type="PROSITE" id="PS00086">
    <property type="entry name" value="CYTOCHROME_P450"/>
    <property type="match status" value="1"/>
</dbReference>
<dbReference type="CDD" id="cd11029">
    <property type="entry name" value="CYP107-like"/>
    <property type="match status" value="1"/>
</dbReference>
<dbReference type="InterPro" id="IPR036396">
    <property type="entry name" value="Cyt_P450_sf"/>
</dbReference>
<organism evidence="9 10">
    <name type="scientific">Polyangium spumosum</name>
    <dbReference type="NCBI Taxonomy" id="889282"/>
    <lineage>
        <taxon>Bacteria</taxon>
        <taxon>Pseudomonadati</taxon>
        <taxon>Myxococcota</taxon>
        <taxon>Polyangia</taxon>
        <taxon>Polyangiales</taxon>
        <taxon>Polyangiaceae</taxon>
        <taxon>Polyangium</taxon>
    </lineage>
</organism>
<sequence>MQDGANGENEEATGVVPLSLDPDRADADYAKARAKGRVVTVSFTDTDPDGDGAEASELQAFLEREHLFVAHYDEVLSALVDNRFSSDPRTTMTPEQREKLPPVIEELRLLSESLLSRDPPDHTRLRKLIQPSFSPRVMEVMRPRIQKITDDLLDMAERAAEARGESAPERRMDLISAFAYPMPVAVISDMLGIPLEDRGQVKQWTENLMKADRRRGGLDDETIAGLNRFSSYLRDLFAKKRGRGAEDMITELLAAEEAGDKLSEDEVLTTVFLLYLAGHVTTVNLIGNGAFALFQHPTELAKVKADPGGRAKGVVEETLRYWGPVDFIAGRIAKQDMELAGTHIPKGEPVMVGLASANRDAARFPDPDRFDVTREGAERHVAFGKGIHLCVGAPLARVEGQIAFETLFRRFPAMRLAVPPEEVRWSKSFLRGLVELPVLF</sequence>
<feature type="region of interest" description="Disordered" evidence="8">
    <location>
        <begin position="1"/>
        <end position="22"/>
    </location>
</feature>
<dbReference type="InterPro" id="IPR001128">
    <property type="entry name" value="Cyt_P450"/>
</dbReference>
<dbReference type="Proteomes" id="UP000440224">
    <property type="component" value="Unassembled WGS sequence"/>
</dbReference>
<comment type="caution">
    <text evidence="9">The sequence shown here is derived from an EMBL/GenBank/DDBJ whole genome shotgun (WGS) entry which is preliminary data.</text>
</comment>
<evidence type="ECO:0000256" key="1">
    <source>
        <dbReference type="ARBA" id="ARBA00010617"/>
    </source>
</evidence>
<dbReference type="PRINTS" id="PR00359">
    <property type="entry name" value="BP450"/>
</dbReference>
<dbReference type="InterPro" id="IPR017972">
    <property type="entry name" value="Cyt_P450_CS"/>
</dbReference>
<evidence type="ECO:0000256" key="2">
    <source>
        <dbReference type="ARBA" id="ARBA00022617"/>
    </source>
</evidence>
<evidence type="ECO:0000256" key="6">
    <source>
        <dbReference type="ARBA" id="ARBA00023033"/>
    </source>
</evidence>
<evidence type="ECO:0000256" key="4">
    <source>
        <dbReference type="ARBA" id="ARBA00023002"/>
    </source>
</evidence>
<keyword evidence="3 7" id="KW-0479">Metal-binding</keyword>
<evidence type="ECO:0000256" key="8">
    <source>
        <dbReference type="SAM" id="MobiDB-lite"/>
    </source>
</evidence>
<dbReference type="Gene3D" id="1.10.630.10">
    <property type="entry name" value="Cytochrome P450"/>
    <property type="match status" value="1"/>
</dbReference>
<comment type="similarity">
    <text evidence="1 7">Belongs to the cytochrome P450 family.</text>
</comment>
<accession>A0A6N7PVL8</accession>
<evidence type="ECO:0000256" key="7">
    <source>
        <dbReference type="RuleBase" id="RU000461"/>
    </source>
</evidence>
<dbReference type="PANTHER" id="PTHR46696:SF1">
    <property type="entry name" value="CYTOCHROME P450 YJIB-RELATED"/>
    <property type="match status" value="1"/>
</dbReference>
<evidence type="ECO:0000256" key="3">
    <source>
        <dbReference type="ARBA" id="ARBA00022723"/>
    </source>
</evidence>
<protein>
    <submittedName>
        <fullName evidence="9">Cytochrome P450</fullName>
    </submittedName>
</protein>
<keyword evidence="2 7" id="KW-0349">Heme</keyword>
<keyword evidence="5 7" id="KW-0408">Iron</keyword>
<dbReference type="GO" id="GO:0005506">
    <property type="term" value="F:iron ion binding"/>
    <property type="evidence" value="ECO:0007669"/>
    <property type="project" value="InterPro"/>
</dbReference>
<keyword evidence="10" id="KW-1185">Reference proteome</keyword>
<evidence type="ECO:0000313" key="9">
    <source>
        <dbReference type="EMBL" id="MRG96262.1"/>
    </source>
</evidence>
<dbReference type="Pfam" id="PF00067">
    <property type="entry name" value="p450"/>
    <property type="match status" value="1"/>
</dbReference>
<reference evidence="9 10" key="1">
    <citation type="submission" date="2019-10" db="EMBL/GenBank/DDBJ databases">
        <title>A soil myxobacterium in the family Polyangiaceae.</title>
        <authorList>
            <person name="Li Y."/>
            <person name="Wang J."/>
        </authorList>
    </citation>
    <scope>NUCLEOTIDE SEQUENCE [LARGE SCALE GENOMIC DNA]</scope>
    <source>
        <strain evidence="9 10">DSM 14734</strain>
    </source>
</reference>
<evidence type="ECO:0000313" key="10">
    <source>
        <dbReference type="Proteomes" id="UP000440224"/>
    </source>
</evidence>
<dbReference type="InterPro" id="IPR002397">
    <property type="entry name" value="Cyt_P450_B"/>
</dbReference>
<dbReference type="GO" id="GO:0004497">
    <property type="term" value="F:monooxygenase activity"/>
    <property type="evidence" value="ECO:0007669"/>
    <property type="project" value="UniProtKB-KW"/>
</dbReference>
<evidence type="ECO:0000256" key="5">
    <source>
        <dbReference type="ARBA" id="ARBA00023004"/>
    </source>
</evidence>
<dbReference type="GO" id="GO:0016705">
    <property type="term" value="F:oxidoreductase activity, acting on paired donors, with incorporation or reduction of molecular oxygen"/>
    <property type="evidence" value="ECO:0007669"/>
    <property type="project" value="InterPro"/>
</dbReference>
<dbReference type="PANTHER" id="PTHR46696">
    <property type="entry name" value="P450, PUTATIVE (EUROFUNG)-RELATED"/>
    <property type="match status" value="1"/>
</dbReference>
<dbReference type="AlphaFoldDB" id="A0A6N7PVL8"/>
<proteinExistence type="inferred from homology"/>
<dbReference type="SUPFAM" id="SSF48264">
    <property type="entry name" value="Cytochrome P450"/>
    <property type="match status" value="1"/>
</dbReference>
<dbReference type="FunFam" id="1.10.630.10:FF:000018">
    <property type="entry name" value="Cytochrome P450 monooxygenase"/>
    <property type="match status" value="1"/>
</dbReference>
<dbReference type="GO" id="GO:0020037">
    <property type="term" value="F:heme binding"/>
    <property type="evidence" value="ECO:0007669"/>
    <property type="project" value="InterPro"/>
</dbReference>
<gene>
    <name evidence="9" type="ORF">GF068_30720</name>
</gene>
<name>A0A6N7PVL8_9BACT</name>
<dbReference type="EMBL" id="WJIE01000010">
    <property type="protein sequence ID" value="MRG96262.1"/>
    <property type="molecule type" value="Genomic_DNA"/>
</dbReference>
<keyword evidence="4 7" id="KW-0560">Oxidoreductase</keyword>
<keyword evidence="6 7" id="KW-0503">Monooxygenase</keyword>